<keyword evidence="5 7" id="KW-1133">Transmembrane helix</keyword>
<keyword evidence="4 7" id="KW-0812">Transmembrane</keyword>
<proteinExistence type="inferred from homology"/>
<comment type="caution">
    <text evidence="10">The sequence shown here is derived from an EMBL/GenBank/DDBJ whole genome shotgun (WGS) entry which is preliminary data.</text>
</comment>
<evidence type="ECO:0000313" key="10">
    <source>
        <dbReference type="EMBL" id="MBK4348920.1"/>
    </source>
</evidence>
<evidence type="ECO:0000259" key="8">
    <source>
        <dbReference type="Pfam" id="PF02397"/>
    </source>
</evidence>
<evidence type="ECO:0000256" key="7">
    <source>
        <dbReference type="SAM" id="Phobius"/>
    </source>
</evidence>
<dbReference type="AlphaFoldDB" id="A0A934SU19"/>
<comment type="subcellular location">
    <subcellularLocation>
        <location evidence="1">Membrane</location>
        <topology evidence="1">Multi-pass membrane protein</topology>
    </subcellularLocation>
</comment>
<protein>
    <submittedName>
        <fullName evidence="10">Sugar transferase</fullName>
    </submittedName>
</protein>
<feature type="transmembrane region" description="Helical" evidence="7">
    <location>
        <begin position="20"/>
        <end position="39"/>
    </location>
</feature>
<evidence type="ECO:0000256" key="5">
    <source>
        <dbReference type="ARBA" id="ARBA00022989"/>
    </source>
</evidence>
<dbReference type="EMBL" id="JAEPES010000001">
    <property type="protein sequence ID" value="MBK4346452.1"/>
    <property type="molecule type" value="Genomic_DNA"/>
</dbReference>
<keyword evidence="11" id="KW-1185">Reference proteome</keyword>
<reference evidence="10" key="1">
    <citation type="submission" date="2021-01" db="EMBL/GenBank/DDBJ databases">
        <title>Lacisediminihabitans sp. nov. strain G11-30, isolated from Antarctic Soil.</title>
        <authorList>
            <person name="Li J."/>
        </authorList>
    </citation>
    <scope>NUCLEOTIDE SEQUENCE</scope>
    <source>
        <strain evidence="10">G11-30</strain>
    </source>
</reference>
<dbReference type="EMBL" id="JAEPES010000005">
    <property type="protein sequence ID" value="MBK4348920.1"/>
    <property type="molecule type" value="Genomic_DNA"/>
</dbReference>
<gene>
    <name evidence="9" type="ORF">IV501_02285</name>
    <name evidence="10" type="ORF">IV501_14870</name>
</gene>
<evidence type="ECO:0000313" key="11">
    <source>
        <dbReference type="Proteomes" id="UP000636458"/>
    </source>
</evidence>
<sequence length="485" mass="53827">MTTSTESATARRSRTWQRVYARRLIVTDLLVVVLAVYGSQLLWFGLRPVALEQKFQIGIGYNSVSIAITLLWMFVLSAYATRDLKVIGSGTLEYRRVVDSTIRLFGIFAIVAFLLRIDLARGYFLTALPIGVFLLLWTRWAWRQWLRREQARGLHVSRAIVVGERVKSENVTATIRRAQGSGINVVGALTRDGSVDKPFFGGVPVLGKYADILVALEEVQADTVVLTGADEISHLDMRKLGWDLEGKEVTLIVAPGLTGVAGPRIHARPVSGLPLIYVEYPAFTGVKRLSKRAFDLVGAGLIILISSPVLIAVGIAIKTSSPGSILYRQERIGLQGTPFGMLKFRSMIKDADDQLESLLDAQGRSAEPLFKVMNDPRITRVGGFLRRSSLDEFPQLFNVLLGHMSLVGPRPQRQAEVALYDDAAHRRLMMKPGMSGLWQVSGRSNLSWDDAIRLDLYYVENWSMTGDIIILWRTIRAVAMSDGAV</sequence>
<organism evidence="10 11">
    <name type="scientific">Lacisediminihabitans changchengi</name>
    <dbReference type="NCBI Taxonomy" id="2787634"/>
    <lineage>
        <taxon>Bacteria</taxon>
        <taxon>Bacillati</taxon>
        <taxon>Actinomycetota</taxon>
        <taxon>Actinomycetes</taxon>
        <taxon>Micrococcales</taxon>
        <taxon>Microbacteriaceae</taxon>
        <taxon>Lacisediminihabitans</taxon>
    </lineage>
</organism>
<dbReference type="Gene3D" id="3.40.50.720">
    <property type="entry name" value="NAD(P)-binding Rossmann-like Domain"/>
    <property type="match status" value="1"/>
</dbReference>
<keyword evidence="3 10" id="KW-0808">Transferase</keyword>
<feature type="transmembrane region" description="Helical" evidence="7">
    <location>
        <begin position="59"/>
        <end position="80"/>
    </location>
</feature>
<feature type="transmembrane region" description="Helical" evidence="7">
    <location>
        <begin position="123"/>
        <end position="142"/>
    </location>
</feature>
<keyword evidence="6 7" id="KW-0472">Membrane</keyword>
<dbReference type="InterPro" id="IPR003362">
    <property type="entry name" value="Bact_transf"/>
</dbReference>
<dbReference type="PANTHER" id="PTHR30576:SF10">
    <property type="entry name" value="SLL5057 PROTEIN"/>
    <property type="match status" value="1"/>
</dbReference>
<dbReference type="GO" id="GO:0016020">
    <property type="term" value="C:membrane"/>
    <property type="evidence" value="ECO:0007669"/>
    <property type="project" value="UniProtKB-SubCell"/>
</dbReference>
<dbReference type="NCBIfam" id="TIGR03025">
    <property type="entry name" value="EPS_sugtrans"/>
    <property type="match status" value="1"/>
</dbReference>
<evidence type="ECO:0000256" key="6">
    <source>
        <dbReference type="ARBA" id="ARBA00023136"/>
    </source>
</evidence>
<accession>A0A934SU19</accession>
<dbReference type="PANTHER" id="PTHR30576">
    <property type="entry name" value="COLANIC BIOSYNTHESIS UDP-GLUCOSE LIPID CARRIER TRANSFERASE"/>
    <property type="match status" value="1"/>
</dbReference>
<dbReference type="Pfam" id="PF13727">
    <property type="entry name" value="CoA_binding_3"/>
    <property type="match status" value="1"/>
</dbReference>
<evidence type="ECO:0000256" key="3">
    <source>
        <dbReference type="ARBA" id="ARBA00022679"/>
    </source>
</evidence>
<dbReference type="GO" id="GO:0016780">
    <property type="term" value="F:phosphotransferase activity, for other substituted phosphate groups"/>
    <property type="evidence" value="ECO:0007669"/>
    <property type="project" value="TreeGrafter"/>
</dbReference>
<feature type="domain" description="Bacterial sugar transferase" evidence="8">
    <location>
        <begin position="291"/>
        <end position="478"/>
    </location>
</feature>
<comment type="similarity">
    <text evidence="2">Belongs to the bacterial sugar transferase family.</text>
</comment>
<evidence type="ECO:0000256" key="4">
    <source>
        <dbReference type="ARBA" id="ARBA00022692"/>
    </source>
</evidence>
<dbReference type="Pfam" id="PF02397">
    <property type="entry name" value="Bac_transf"/>
    <property type="match status" value="1"/>
</dbReference>
<feature type="transmembrane region" description="Helical" evidence="7">
    <location>
        <begin position="296"/>
        <end position="317"/>
    </location>
</feature>
<evidence type="ECO:0000256" key="2">
    <source>
        <dbReference type="ARBA" id="ARBA00006464"/>
    </source>
</evidence>
<feature type="transmembrane region" description="Helical" evidence="7">
    <location>
        <begin position="101"/>
        <end position="117"/>
    </location>
</feature>
<dbReference type="InterPro" id="IPR017475">
    <property type="entry name" value="EPS_sugar_tfrase"/>
</dbReference>
<name>A0A934SU19_9MICO</name>
<evidence type="ECO:0000256" key="1">
    <source>
        <dbReference type="ARBA" id="ARBA00004141"/>
    </source>
</evidence>
<evidence type="ECO:0000313" key="9">
    <source>
        <dbReference type="EMBL" id="MBK4346452.1"/>
    </source>
</evidence>
<dbReference type="Proteomes" id="UP000636458">
    <property type="component" value="Unassembled WGS sequence"/>
</dbReference>